<dbReference type="Pfam" id="PF02683">
    <property type="entry name" value="DsbD_TM"/>
    <property type="match status" value="1"/>
</dbReference>
<feature type="domain" description="Cytochrome C biogenesis protein transmembrane" evidence="7">
    <location>
        <begin position="5"/>
        <end position="173"/>
    </location>
</feature>
<feature type="transmembrane region" description="Helical" evidence="6">
    <location>
        <begin position="6"/>
        <end position="32"/>
    </location>
</feature>
<gene>
    <name evidence="8" type="ORF">A5742_13990</name>
</gene>
<dbReference type="EMBL" id="MBER01000173">
    <property type="protein sequence ID" value="OMC34234.1"/>
    <property type="molecule type" value="Genomic_DNA"/>
</dbReference>
<dbReference type="RefSeq" id="WP_076207954.1">
    <property type="nucleotide sequence ID" value="NZ_MBER01000173.1"/>
</dbReference>
<feature type="transmembrane region" description="Helical" evidence="6">
    <location>
        <begin position="193"/>
        <end position="215"/>
    </location>
</feature>
<dbReference type="AlphaFoldDB" id="A0ABD6QD57"/>
<evidence type="ECO:0000256" key="3">
    <source>
        <dbReference type="ARBA" id="ARBA00022692"/>
    </source>
</evidence>
<name>A0ABD6QD57_MYCFO</name>
<organism evidence="8 9">
    <name type="scientific">Mycolicibacterium fortuitum</name>
    <name type="common">Mycobacterium fortuitum</name>
    <dbReference type="NCBI Taxonomy" id="1766"/>
    <lineage>
        <taxon>Bacteria</taxon>
        <taxon>Bacillati</taxon>
        <taxon>Actinomycetota</taxon>
        <taxon>Actinomycetes</taxon>
        <taxon>Mycobacteriales</taxon>
        <taxon>Mycobacteriaceae</taxon>
        <taxon>Mycolicibacterium</taxon>
    </lineage>
</organism>
<feature type="transmembrane region" description="Helical" evidence="6">
    <location>
        <begin position="249"/>
        <end position="267"/>
    </location>
</feature>
<keyword evidence="3 6" id="KW-0812">Transmembrane</keyword>
<feature type="transmembrane region" description="Helical" evidence="6">
    <location>
        <begin position="114"/>
        <end position="137"/>
    </location>
</feature>
<reference evidence="8 9" key="1">
    <citation type="submission" date="2016-07" db="EMBL/GenBank/DDBJ databases">
        <authorList>
            <person name="Sutton G."/>
            <person name="Brinkac L."/>
            <person name="Sanka R."/>
            <person name="Adams M."/>
            <person name="Lau E."/>
            <person name="Kumar A."/>
            <person name="Macaden R."/>
        </authorList>
    </citation>
    <scope>NUCLEOTIDE SEQUENCE [LARGE SCALE GENOMIC DNA]</scope>
    <source>
        <strain evidence="8 9">GA-0871</strain>
    </source>
</reference>
<comment type="subcellular location">
    <subcellularLocation>
        <location evidence="1">Membrane</location>
        <topology evidence="1">Multi-pass membrane protein</topology>
    </subcellularLocation>
</comment>
<dbReference type="InterPro" id="IPR051790">
    <property type="entry name" value="Cytochrome_c-biogenesis_DsbD"/>
</dbReference>
<dbReference type="GO" id="GO:0016020">
    <property type="term" value="C:membrane"/>
    <property type="evidence" value="ECO:0007669"/>
    <property type="project" value="UniProtKB-SubCell"/>
</dbReference>
<evidence type="ECO:0000313" key="9">
    <source>
        <dbReference type="Proteomes" id="UP000187001"/>
    </source>
</evidence>
<comment type="caution">
    <text evidence="8">The sequence shown here is derived from an EMBL/GenBank/DDBJ whole genome shotgun (WGS) entry which is preliminary data.</text>
</comment>
<dbReference type="InterPro" id="IPR003834">
    <property type="entry name" value="Cyt_c_assmbl_TM_dom"/>
</dbReference>
<evidence type="ECO:0000256" key="4">
    <source>
        <dbReference type="ARBA" id="ARBA00022989"/>
    </source>
</evidence>
<evidence type="ECO:0000256" key="6">
    <source>
        <dbReference type="SAM" id="Phobius"/>
    </source>
</evidence>
<proteinExistence type="inferred from homology"/>
<protein>
    <submittedName>
        <fullName evidence="8">Thiol-disulfide oxidoreductase</fullName>
    </submittedName>
</protein>
<evidence type="ECO:0000313" key="8">
    <source>
        <dbReference type="EMBL" id="OMC34234.1"/>
    </source>
</evidence>
<feature type="transmembrane region" description="Helical" evidence="6">
    <location>
        <begin position="74"/>
        <end position="93"/>
    </location>
</feature>
<accession>A0ABD6QD57</accession>
<dbReference type="PANTHER" id="PTHR31272:SF4">
    <property type="entry name" value="CYTOCHROME C-TYPE BIOGENESIS PROTEIN HI_1454-RELATED"/>
    <property type="match status" value="1"/>
</dbReference>
<evidence type="ECO:0000256" key="5">
    <source>
        <dbReference type="ARBA" id="ARBA00023136"/>
    </source>
</evidence>
<feature type="transmembrane region" description="Helical" evidence="6">
    <location>
        <begin position="44"/>
        <end position="68"/>
    </location>
</feature>
<feature type="transmembrane region" description="Helical" evidence="6">
    <location>
        <begin position="149"/>
        <end position="172"/>
    </location>
</feature>
<evidence type="ECO:0000259" key="7">
    <source>
        <dbReference type="Pfam" id="PF02683"/>
    </source>
</evidence>
<evidence type="ECO:0000256" key="1">
    <source>
        <dbReference type="ARBA" id="ARBA00004141"/>
    </source>
</evidence>
<dbReference type="PANTHER" id="PTHR31272">
    <property type="entry name" value="CYTOCHROME C-TYPE BIOGENESIS PROTEIN HI_1454-RELATED"/>
    <property type="match status" value="1"/>
</dbReference>
<keyword evidence="5 6" id="KW-0472">Membrane</keyword>
<dbReference type="Proteomes" id="UP000187001">
    <property type="component" value="Unassembled WGS sequence"/>
</dbReference>
<comment type="similarity">
    <text evidence="2">Belongs to the DsbD family.</text>
</comment>
<sequence length="294" mass="30254">MSIGLLGAFLGGLASLLSPCSALLLPSFFAYAFDRVTTLLQRTFAFWIGLCLVLVPLGAGVGAVGTALTRYRDVVAVAGGIVLIGFGIASVLGKGFGVAAAGRAAARIKISTTMSVVALGAVYGLAGFCAGPLLGGVLTMSAMGADPVYGGLLLAVYALGMAGPLFVLAWAWDHFGLAGRTWLRGRPLAIGPLHTHTTSLISGLVFIAIGMLFVLTDGTANVAGVLGVDAQYDLQVWLTRISSAVGDPAVLLAVVLCGIGWLGYRLWRRRRPAQPAATEGSAVTEEPPGYYRAT</sequence>
<keyword evidence="4 6" id="KW-1133">Transmembrane helix</keyword>
<evidence type="ECO:0000256" key="2">
    <source>
        <dbReference type="ARBA" id="ARBA00006143"/>
    </source>
</evidence>